<name>A0ABV6M5C7_9ACTN</name>
<dbReference type="Gene3D" id="1.10.357.10">
    <property type="entry name" value="Tetracycline Repressor, domain 2"/>
    <property type="match status" value="1"/>
</dbReference>
<dbReference type="PANTHER" id="PTHR30055">
    <property type="entry name" value="HTH-TYPE TRANSCRIPTIONAL REGULATOR RUTR"/>
    <property type="match status" value="1"/>
</dbReference>
<dbReference type="InterPro" id="IPR009057">
    <property type="entry name" value="Homeodomain-like_sf"/>
</dbReference>
<keyword evidence="2 4" id="KW-0238">DNA-binding</keyword>
<organism evidence="6 7">
    <name type="scientific">Phytohabitans kaempferiae</name>
    <dbReference type="NCBI Taxonomy" id="1620943"/>
    <lineage>
        <taxon>Bacteria</taxon>
        <taxon>Bacillati</taxon>
        <taxon>Actinomycetota</taxon>
        <taxon>Actinomycetes</taxon>
        <taxon>Micromonosporales</taxon>
        <taxon>Micromonosporaceae</taxon>
    </lineage>
</organism>
<proteinExistence type="predicted"/>
<dbReference type="InterPro" id="IPR050109">
    <property type="entry name" value="HTH-type_TetR-like_transc_reg"/>
</dbReference>
<evidence type="ECO:0000256" key="4">
    <source>
        <dbReference type="PROSITE-ProRule" id="PRU00335"/>
    </source>
</evidence>
<keyword evidence="1" id="KW-0805">Transcription regulation</keyword>
<comment type="caution">
    <text evidence="6">The sequence shown here is derived from an EMBL/GenBank/DDBJ whole genome shotgun (WGS) entry which is preliminary data.</text>
</comment>
<reference evidence="6 7" key="1">
    <citation type="submission" date="2024-09" db="EMBL/GenBank/DDBJ databases">
        <authorList>
            <person name="Sun Q."/>
            <person name="Mori K."/>
        </authorList>
    </citation>
    <scope>NUCLEOTIDE SEQUENCE [LARGE SCALE GENOMIC DNA]</scope>
    <source>
        <strain evidence="6 7">TBRC 3947</strain>
    </source>
</reference>
<dbReference type="SUPFAM" id="SSF46689">
    <property type="entry name" value="Homeodomain-like"/>
    <property type="match status" value="1"/>
</dbReference>
<evidence type="ECO:0000313" key="7">
    <source>
        <dbReference type="Proteomes" id="UP001589867"/>
    </source>
</evidence>
<protein>
    <submittedName>
        <fullName evidence="6">TetR/AcrR family transcriptional regulator</fullName>
    </submittedName>
</protein>
<dbReference type="Gene3D" id="1.10.10.60">
    <property type="entry name" value="Homeodomain-like"/>
    <property type="match status" value="1"/>
</dbReference>
<dbReference type="InterPro" id="IPR001647">
    <property type="entry name" value="HTH_TetR"/>
</dbReference>
<dbReference type="PANTHER" id="PTHR30055:SF234">
    <property type="entry name" value="HTH-TYPE TRANSCRIPTIONAL REGULATOR BETI"/>
    <property type="match status" value="1"/>
</dbReference>
<dbReference type="Proteomes" id="UP001589867">
    <property type="component" value="Unassembled WGS sequence"/>
</dbReference>
<gene>
    <name evidence="6" type="ORF">ACFFIA_19740</name>
</gene>
<dbReference type="Pfam" id="PF00440">
    <property type="entry name" value="TetR_N"/>
    <property type="match status" value="1"/>
</dbReference>
<dbReference type="PROSITE" id="PS50977">
    <property type="entry name" value="HTH_TETR_2"/>
    <property type="match status" value="1"/>
</dbReference>
<evidence type="ECO:0000259" key="5">
    <source>
        <dbReference type="PROSITE" id="PS50977"/>
    </source>
</evidence>
<dbReference type="PRINTS" id="PR00455">
    <property type="entry name" value="HTHTETR"/>
</dbReference>
<evidence type="ECO:0000256" key="2">
    <source>
        <dbReference type="ARBA" id="ARBA00023125"/>
    </source>
</evidence>
<evidence type="ECO:0000313" key="6">
    <source>
        <dbReference type="EMBL" id="MFC0529897.1"/>
    </source>
</evidence>
<dbReference type="EMBL" id="JBHLUH010000039">
    <property type="protein sequence ID" value="MFC0529897.1"/>
    <property type="molecule type" value="Genomic_DNA"/>
</dbReference>
<accession>A0ABV6M5C7</accession>
<feature type="domain" description="HTH tetR-type" evidence="5">
    <location>
        <begin position="9"/>
        <end position="69"/>
    </location>
</feature>
<sequence>MVERAARKRETRRRIAVTAFGLFARRGFDQVTVAEVAEAAGVTEKTVFNHFRSKEDLVYGEDDAFQDALLAAVGGRPPREPVLSAARAFFLQRYRSVELDPDARRRATALAELVAASPALRARSARSTAGTPARSPS</sequence>
<feature type="DNA-binding region" description="H-T-H motif" evidence="4">
    <location>
        <begin position="32"/>
        <end position="51"/>
    </location>
</feature>
<dbReference type="RefSeq" id="WP_377252967.1">
    <property type="nucleotide sequence ID" value="NZ_JBHLUH010000039.1"/>
</dbReference>
<evidence type="ECO:0000256" key="1">
    <source>
        <dbReference type="ARBA" id="ARBA00023015"/>
    </source>
</evidence>
<evidence type="ECO:0000256" key="3">
    <source>
        <dbReference type="ARBA" id="ARBA00023163"/>
    </source>
</evidence>
<keyword evidence="3" id="KW-0804">Transcription</keyword>
<keyword evidence="7" id="KW-1185">Reference proteome</keyword>